<accession>A0A9P8QC97</accession>
<dbReference type="Proteomes" id="UP000774326">
    <property type="component" value="Unassembled WGS sequence"/>
</dbReference>
<proteinExistence type="predicted"/>
<reference evidence="1" key="1">
    <citation type="journal article" date="2021" name="Open Biol.">
        <title>Shared evolutionary footprints suggest mitochondrial oxidative damage underlies multiple complex I losses in fungi.</title>
        <authorList>
            <person name="Schikora-Tamarit M.A."/>
            <person name="Marcet-Houben M."/>
            <person name="Nosek J."/>
            <person name="Gabaldon T."/>
        </authorList>
    </citation>
    <scope>NUCLEOTIDE SEQUENCE</scope>
    <source>
        <strain evidence="1">CBS2887</strain>
    </source>
</reference>
<evidence type="ECO:0000313" key="1">
    <source>
        <dbReference type="EMBL" id="KAH3686784.1"/>
    </source>
</evidence>
<evidence type="ECO:0000313" key="2">
    <source>
        <dbReference type="Proteomes" id="UP000774326"/>
    </source>
</evidence>
<comment type="caution">
    <text evidence="1">The sequence shown here is derived from an EMBL/GenBank/DDBJ whole genome shotgun (WGS) entry which is preliminary data.</text>
</comment>
<dbReference type="AlphaFoldDB" id="A0A9P8QC97"/>
<keyword evidence="2" id="KW-1185">Reference proteome</keyword>
<name>A0A9P8QC97_WICPI</name>
<protein>
    <submittedName>
        <fullName evidence="1">Uncharacterized protein</fullName>
    </submittedName>
</protein>
<organism evidence="1 2">
    <name type="scientific">Wickerhamomyces pijperi</name>
    <name type="common">Yeast</name>
    <name type="synonym">Pichia pijperi</name>
    <dbReference type="NCBI Taxonomy" id="599730"/>
    <lineage>
        <taxon>Eukaryota</taxon>
        <taxon>Fungi</taxon>
        <taxon>Dikarya</taxon>
        <taxon>Ascomycota</taxon>
        <taxon>Saccharomycotina</taxon>
        <taxon>Saccharomycetes</taxon>
        <taxon>Phaffomycetales</taxon>
        <taxon>Wickerhamomycetaceae</taxon>
        <taxon>Wickerhamomyces</taxon>
    </lineage>
</organism>
<dbReference type="EMBL" id="JAEUBG010001205">
    <property type="protein sequence ID" value="KAH3686784.1"/>
    <property type="molecule type" value="Genomic_DNA"/>
</dbReference>
<gene>
    <name evidence="1" type="ORF">WICPIJ_002263</name>
</gene>
<reference evidence="1" key="2">
    <citation type="submission" date="2021-01" db="EMBL/GenBank/DDBJ databases">
        <authorList>
            <person name="Schikora-Tamarit M.A."/>
        </authorList>
    </citation>
    <scope>NUCLEOTIDE SEQUENCE</scope>
    <source>
        <strain evidence="1">CBS2887</strain>
    </source>
</reference>
<sequence length="103" mass="11206">MVDSGTSLEEIDLVLRHGMFSLDFEGFTVSLGDSQSDNPTVVTVLGNHVSQVDSLQDITGGDSVVISFVCKGQRQHTLLLQVGFVDSGKGLDKDHLTTKELWR</sequence>